<sequence length="230" mass="24549">MEAHGLTDIQFWLGFFNIIILDIILSGDNAVVIGMAARNLPAHQRKKAIFFGAGAAILLRATLTAVATYLLKIPLLMTVGGVLLLWIAVKLLLEEEEGTHVSVGANLRSAIKTIIIADVVMSLDNVVAVAASAHGNIFLVLFGLALSIPIIMWGSGLVAKVMNRIPWLIYVGSAILGYTAGTLIVEDPYVSKTLLDGQEGWITGIPIILAILVILIGYSIKKAMGKHKTA</sequence>
<dbReference type="NCBIfam" id="TIGR03717">
    <property type="entry name" value="R_switched_YjbE"/>
    <property type="match status" value="1"/>
</dbReference>
<accession>A0ABW2RMP9</accession>
<feature type="transmembrane region" description="Helical" evidence="6">
    <location>
        <begin position="48"/>
        <end position="67"/>
    </location>
</feature>
<proteinExistence type="inferred from homology"/>
<evidence type="ECO:0000256" key="2">
    <source>
        <dbReference type="ARBA" id="ARBA00007511"/>
    </source>
</evidence>
<dbReference type="Pfam" id="PF03741">
    <property type="entry name" value="TerC"/>
    <property type="match status" value="1"/>
</dbReference>
<feature type="transmembrane region" description="Helical" evidence="6">
    <location>
        <begin position="137"/>
        <end position="155"/>
    </location>
</feature>
<evidence type="ECO:0000313" key="8">
    <source>
        <dbReference type="Proteomes" id="UP001596500"/>
    </source>
</evidence>
<dbReference type="InterPro" id="IPR005496">
    <property type="entry name" value="Integral_membrane_TerC"/>
</dbReference>
<name>A0ABW2RMP9_9BACL</name>
<organism evidence="7 8">
    <name type="scientific">Laceyella putida</name>
    <dbReference type="NCBI Taxonomy" id="110101"/>
    <lineage>
        <taxon>Bacteria</taxon>
        <taxon>Bacillati</taxon>
        <taxon>Bacillota</taxon>
        <taxon>Bacilli</taxon>
        <taxon>Bacillales</taxon>
        <taxon>Thermoactinomycetaceae</taxon>
        <taxon>Laceyella</taxon>
    </lineage>
</organism>
<feature type="transmembrane region" description="Helical" evidence="6">
    <location>
        <begin position="200"/>
        <end position="220"/>
    </location>
</feature>
<reference evidence="8" key="1">
    <citation type="journal article" date="2019" name="Int. J. Syst. Evol. Microbiol.">
        <title>The Global Catalogue of Microorganisms (GCM) 10K type strain sequencing project: providing services to taxonomists for standard genome sequencing and annotation.</title>
        <authorList>
            <consortium name="The Broad Institute Genomics Platform"/>
            <consortium name="The Broad Institute Genome Sequencing Center for Infectious Disease"/>
            <person name="Wu L."/>
            <person name="Ma J."/>
        </authorList>
    </citation>
    <scope>NUCLEOTIDE SEQUENCE [LARGE SCALE GENOMIC DNA]</scope>
    <source>
        <strain evidence="8">CGMCC 1.12942</strain>
    </source>
</reference>
<dbReference type="InterPro" id="IPR022301">
    <property type="entry name" value="Integral_membrane_YjbE"/>
</dbReference>
<feature type="transmembrane region" description="Helical" evidence="6">
    <location>
        <begin position="167"/>
        <end position="185"/>
    </location>
</feature>
<evidence type="ECO:0000256" key="3">
    <source>
        <dbReference type="ARBA" id="ARBA00022692"/>
    </source>
</evidence>
<protein>
    <submittedName>
        <fullName evidence="7">TerC family protein</fullName>
    </submittedName>
</protein>
<evidence type="ECO:0000256" key="5">
    <source>
        <dbReference type="ARBA" id="ARBA00023136"/>
    </source>
</evidence>
<evidence type="ECO:0000256" key="1">
    <source>
        <dbReference type="ARBA" id="ARBA00004141"/>
    </source>
</evidence>
<gene>
    <name evidence="7" type="ORF">ACFQNG_14250</name>
</gene>
<keyword evidence="5 6" id="KW-0472">Membrane</keyword>
<keyword evidence="4 6" id="KW-1133">Transmembrane helix</keyword>
<evidence type="ECO:0000313" key="7">
    <source>
        <dbReference type="EMBL" id="MFC7442250.1"/>
    </source>
</evidence>
<dbReference type="PANTHER" id="PTHR30238:SF4">
    <property type="entry name" value="SLL1022 PROTEIN"/>
    <property type="match status" value="1"/>
</dbReference>
<dbReference type="Proteomes" id="UP001596500">
    <property type="component" value="Unassembled WGS sequence"/>
</dbReference>
<dbReference type="RefSeq" id="WP_379866009.1">
    <property type="nucleotide sequence ID" value="NZ_JBHTBW010000047.1"/>
</dbReference>
<evidence type="ECO:0000256" key="6">
    <source>
        <dbReference type="SAM" id="Phobius"/>
    </source>
</evidence>
<comment type="similarity">
    <text evidence="2">Belongs to the TerC family.</text>
</comment>
<keyword evidence="3 6" id="KW-0812">Transmembrane</keyword>
<evidence type="ECO:0000256" key="4">
    <source>
        <dbReference type="ARBA" id="ARBA00022989"/>
    </source>
</evidence>
<feature type="transmembrane region" description="Helical" evidence="6">
    <location>
        <begin position="12"/>
        <end position="36"/>
    </location>
</feature>
<keyword evidence="8" id="KW-1185">Reference proteome</keyword>
<comment type="caution">
    <text evidence="7">The sequence shown here is derived from an EMBL/GenBank/DDBJ whole genome shotgun (WGS) entry which is preliminary data.</text>
</comment>
<comment type="subcellular location">
    <subcellularLocation>
        <location evidence="1">Membrane</location>
        <topology evidence="1">Multi-pass membrane protein</topology>
    </subcellularLocation>
</comment>
<dbReference type="PANTHER" id="PTHR30238">
    <property type="entry name" value="MEMBRANE BOUND PREDICTED REDOX MODULATOR"/>
    <property type="match status" value="1"/>
</dbReference>
<dbReference type="EMBL" id="JBHTBW010000047">
    <property type="protein sequence ID" value="MFC7442250.1"/>
    <property type="molecule type" value="Genomic_DNA"/>
</dbReference>